<feature type="non-terminal residue" evidence="1">
    <location>
        <position position="134"/>
    </location>
</feature>
<gene>
    <name evidence="1" type="ORF">RPERSI_LOCUS14244</name>
</gene>
<accession>A0ACA9QGC3</accession>
<sequence length="134" mass="14992">MGYPGYNLSQLLEMCWNHRETREWRNDILARFLHHPNLTPSKYRPNALYDAFSKADALGPEHILAINVKILDQANPLGTVSNLPLTNPKEASQSTGISPLMGETFVLSSPPIRIPPIRMEGIEDTATQQVKSNL</sequence>
<evidence type="ECO:0000313" key="2">
    <source>
        <dbReference type="Proteomes" id="UP000789920"/>
    </source>
</evidence>
<dbReference type="Proteomes" id="UP000789920">
    <property type="component" value="Unassembled WGS sequence"/>
</dbReference>
<reference evidence="1" key="1">
    <citation type="submission" date="2021-06" db="EMBL/GenBank/DDBJ databases">
        <authorList>
            <person name="Kallberg Y."/>
            <person name="Tangrot J."/>
            <person name="Rosling A."/>
        </authorList>
    </citation>
    <scope>NUCLEOTIDE SEQUENCE</scope>
    <source>
        <strain evidence="1">MA461A</strain>
    </source>
</reference>
<dbReference type="EMBL" id="CAJVQC010032620">
    <property type="protein sequence ID" value="CAG8751594.1"/>
    <property type="molecule type" value="Genomic_DNA"/>
</dbReference>
<comment type="caution">
    <text evidence="1">The sequence shown here is derived from an EMBL/GenBank/DDBJ whole genome shotgun (WGS) entry which is preliminary data.</text>
</comment>
<keyword evidence="2" id="KW-1185">Reference proteome</keyword>
<proteinExistence type="predicted"/>
<name>A0ACA9QGC3_9GLOM</name>
<evidence type="ECO:0000313" key="1">
    <source>
        <dbReference type="EMBL" id="CAG8751594.1"/>
    </source>
</evidence>
<protein>
    <submittedName>
        <fullName evidence="1">31294_t:CDS:1</fullName>
    </submittedName>
</protein>
<organism evidence="1 2">
    <name type="scientific">Racocetra persica</name>
    <dbReference type="NCBI Taxonomy" id="160502"/>
    <lineage>
        <taxon>Eukaryota</taxon>
        <taxon>Fungi</taxon>
        <taxon>Fungi incertae sedis</taxon>
        <taxon>Mucoromycota</taxon>
        <taxon>Glomeromycotina</taxon>
        <taxon>Glomeromycetes</taxon>
        <taxon>Diversisporales</taxon>
        <taxon>Gigasporaceae</taxon>
        <taxon>Racocetra</taxon>
    </lineage>
</organism>